<evidence type="ECO:0000313" key="1">
    <source>
        <dbReference type="EMBL" id="GAG21630.1"/>
    </source>
</evidence>
<proteinExistence type="predicted"/>
<sequence length="258" mass="28097">DKVTLGFGLANKIFAKILGKKNFELTISGGNTQLSGGDHVRSALGGFNIFSSNDLKPEDLQAFADGIVEFDNTLAQFMNEDQLARVTGLLDKWAVQFTGSGLTLEAFLESRLKQIEFVFGGKAGKPFMDFINAAEDFQERFQRVAISFATQALFEEDPSIFGEHTEAEFLAVVEAFQRGGEDIIDTFARVVDALVVITGLTKFLGEFASSDLASDFQALVDLQDMSLTQALGTMNEGLFDAITNFDGSIESLQEIGLI</sequence>
<protein>
    <submittedName>
        <fullName evidence="1">Uncharacterized protein</fullName>
    </submittedName>
</protein>
<reference evidence="1" key="1">
    <citation type="journal article" date="2014" name="Front. Microbiol.">
        <title>High frequency of phylogenetically diverse reductive dehalogenase-homologous genes in deep subseafloor sedimentary metagenomes.</title>
        <authorList>
            <person name="Kawai M."/>
            <person name="Futagami T."/>
            <person name="Toyoda A."/>
            <person name="Takaki Y."/>
            <person name="Nishi S."/>
            <person name="Hori S."/>
            <person name="Arai W."/>
            <person name="Tsubouchi T."/>
            <person name="Morono Y."/>
            <person name="Uchiyama I."/>
            <person name="Ito T."/>
            <person name="Fujiyama A."/>
            <person name="Inagaki F."/>
            <person name="Takami H."/>
        </authorList>
    </citation>
    <scope>NUCLEOTIDE SEQUENCE</scope>
    <source>
        <strain evidence="1">Expedition CK06-06</strain>
    </source>
</reference>
<organism evidence="1">
    <name type="scientific">marine sediment metagenome</name>
    <dbReference type="NCBI Taxonomy" id="412755"/>
    <lineage>
        <taxon>unclassified sequences</taxon>
        <taxon>metagenomes</taxon>
        <taxon>ecological metagenomes</taxon>
    </lineage>
</organism>
<name>X0VTQ0_9ZZZZ</name>
<gene>
    <name evidence="1" type="ORF">S01H1_54989</name>
</gene>
<dbReference type="AlphaFoldDB" id="X0VTQ0"/>
<feature type="non-terminal residue" evidence="1">
    <location>
        <position position="258"/>
    </location>
</feature>
<feature type="non-terminal residue" evidence="1">
    <location>
        <position position="1"/>
    </location>
</feature>
<comment type="caution">
    <text evidence="1">The sequence shown here is derived from an EMBL/GenBank/DDBJ whole genome shotgun (WGS) entry which is preliminary data.</text>
</comment>
<dbReference type="EMBL" id="BARS01035709">
    <property type="protein sequence ID" value="GAG21630.1"/>
    <property type="molecule type" value="Genomic_DNA"/>
</dbReference>
<accession>X0VTQ0</accession>